<dbReference type="Proteomes" id="UP000827889">
    <property type="component" value="Chromosome 6"/>
</dbReference>
<dbReference type="RefSeq" id="XP_030551501.1">
    <property type="nucleotide sequence ID" value="XM_030695641.2"/>
</dbReference>
<sequence>MGDRNPGVDSPTTNGGDGRYSYSKNSQYQRLATNIMSEKIDAVITEKFDVASLSSTSHAIRLADLGCATGPNTILAMQNIVQILQRKFNSQCPNSRTLPEFHVFFNDKISNDFNTLFATLPSHKPYFAAGVPGSFHTRLFPNASLHFVYSSIALHWLSEVPEKVTDRDSAAWNKGRAHYTSAPEEVVKAYAEQFAKDMEEFLRTRADEVVSGGMMVIIMPGIPHGMPHRRVPSGIMYDVMASSLMDMVNEGLVSEDKVASFNLPLYAPSPEEMTTLVTKNGNFTIEAMELTNPSPNMIGPIDVRGWMVHVRAAMEGMLAKHFDKNTIAELFNRLVRKLSGECSQELEASYREGIQLFTVLKRR</sequence>
<evidence type="ECO:0000256" key="5">
    <source>
        <dbReference type="SAM" id="MobiDB-lite"/>
    </source>
</evidence>
<dbReference type="PANTHER" id="PTHR31009">
    <property type="entry name" value="S-ADENOSYL-L-METHIONINE:CARBOXYL METHYLTRANSFERASE FAMILY PROTEIN"/>
    <property type="match status" value="1"/>
</dbReference>
<keyword evidence="1" id="KW-0489">Methyltransferase</keyword>
<dbReference type="InterPro" id="IPR042086">
    <property type="entry name" value="MeTrfase_capping"/>
</dbReference>
<gene>
    <name evidence="7" type="primary">LOC115755986</name>
</gene>
<dbReference type="OrthoDB" id="1523883at2759"/>
<evidence type="ECO:0000256" key="1">
    <source>
        <dbReference type="ARBA" id="ARBA00022603"/>
    </source>
</evidence>
<dbReference type="InterPro" id="IPR029063">
    <property type="entry name" value="SAM-dependent_MTases_sf"/>
</dbReference>
<organism evidence="6 7">
    <name type="scientific">Rhodamnia argentea</name>
    <dbReference type="NCBI Taxonomy" id="178133"/>
    <lineage>
        <taxon>Eukaryota</taxon>
        <taxon>Viridiplantae</taxon>
        <taxon>Streptophyta</taxon>
        <taxon>Embryophyta</taxon>
        <taxon>Tracheophyta</taxon>
        <taxon>Spermatophyta</taxon>
        <taxon>Magnoliopsida</taxon>
        <taxon>eudicotyledons</taxon>
        <taxon>Gunneridae</taxon>
        <taxon>Pentapetalae</taxon>
        <taxon>rosids</taxon>
        <taxon>malvids</taxon>
        <taxon>Myrtales</taxon>
        <taxon>Myrtaceae</taxon>
        <taxon>Myrtoideae</taxon>
        <taxon>Myrteae</taxon>
        <taxon>Australasian group</taxon>
        <taxon>Rhodamnia</taxon>
    </lineage>
</organism>
<dbReference type="KEGG" id="rarg:115755986"/>
<evidence type="ECO:0000313" key="6">
    <source>
        <dbReference type="Proteomes" id="UP000827889"/>
    </source>
</evidence>
<keyword evidence="2" id="KW-0808">Transferase</keyword>
<keyword evidence="4" id="KW-0460">Magnesium</keyword>
<evidence type="ECO:0000256" key="4">
    <source>
        <dbReference type="ARBA" id="ARBA00022842"/>
    </source>
</evidence>
<keyword evidence="6" id="KW-1185">Reference proteome</keyword>
<proteinExistence type="predicted"/>
<dbReference type="Pfam" id="PF03492">
    <property type="entry name" value="Methyltransf_7"/>
    <property type="match status" value="1"/>
</dbReference>
<dbReference type="SUPFAM" id="SSF53335">
    <property type="entry name" value="S-adenosyl-L-methionine-dependent methyltransferases"/>
    <property type="match status" value="1"/>
</dbReference>
<dbReference type="AlphaFoldDB" id="A0A8B8QWD0"/>
<accession>A0A8B8QWD0</accession>
<dbReference type="GeneID" id="115755986"/>
<dbReference type="Gene3D" id="3.40.50.150">
    <property type="entry name" value="Vaccinia Virus protein VP39"/>
    <property type="match status" value="1"/>
</dbReference>
<evidence type="ECO:0000313" key="7">
    <source>
        <dbReference type="RefSeq" id="XP_030551501.1"/>
    </source>
</evidence>
<reference evidence="7" key="1">
    <citation type="submission" date="2025-08" db="UniProtKB">
        <authorList>
            <consortium name="RefSeq"/>
        </authorList>
    </citation>
    <scope>IDENTIFICATION</scope>
    <source>
        <tissue evidence="7">Leaf</tissue>
    </source>
</reference>
<feature type="region of interest" description="Disordered" evidence="5">
    <location>
        <begin position="1"/>
        <end position="23"/>
    </location>
</feature>
<dbReference type="InterPro" id="IPR005299">
    <property type="entry name" value="MeTrfase_7"/>
</dbReference>
<protein>
    <submittedName>
        <fullName evidence="7">Loganic acid O-methyltransferase-like</fullName>
    </submittedName>
</protein>
<name>A0A8B8QWD0_9MYRT</name>
<dbReference type="GO" id="GO:0046872">
    <property type="term" value="F:metal ion binding"/>
    <property type="evidence" value="ECO:0007669"/>
    <property type="project" value="UniProtKB-KW"/>
</dbReference>
<keyword evidence="3" id="KW-0479">Metal-binding</keyword>
<dbReference type="GO" id="GO:0008168">
    <property type="term" value="F:methyltransferase activity"/>
    <property type="evidence" value="ECO:0007669"/>
    <property type="project" value="UniProtKB-KW"/>
</dbReference>
<evidence type="ECO:0000256" key="3">
    <source>
        <dbReference type="ARBA" id="ARBA00022723"/>
    </source>
</evidence>
<dbReference type="Gene3D" id="1.10.1200.270">
    <property type="entry name" value="Methyltransferase, alpha-helical capping domain"/>
    <property type="match status" value="1"/>
</dbReference>
<evidence type="ECO:0000256" key="2">
    <source>
        <dbReference type="ARBA" id="ARBA00022679"/>
    </source>
</evidence>
<dbReference type="GO" id="GO:0032259">
    <property type="term" value="P:methylation"/>
    <property type="evidence" value="ECO:0007669"/>
    <property type="project" value="UniProtKB-KW"/>
</dbReference>